<dbReference type="Proteomes" id="UP000321224">
    <property type="component" value="Unassembled WGS sequence"/>
</dbReference>
<keyword evidence="8" id="KW-0418">Kinase</keyword>
<dbReference type="Pfam" id="PF02518">
    <property type="entry name" value="HATPase_c"/>
    <property type="match status" value="1"/>
</dbReference>
<keyword evidence="9" id="KW-0067">ATP-binding</keyword>
<dbReference type="PROSITE" id="PS50113">
    <property type="entry name" value="PAC"/>
    <property type="match status" value="2"/>
</dbReference>
<evidence type="ECO:0000256" key="10">
    <source>
        <dbReference type="ARBA" id="ARBA00022989"/>
    </source>
</evidence>
<feature type="domain" description="PAC" evidence="15">
    <location>
        <begin position="429"/>
        <end position="481"/>
    </location>
</feature>
<evidence type="ECO:0000259" key="13">
    <source>
        <dbReference type="PROSITE" id="PS50109"/>
    </source>
</evidence>
<comment type="caution">
    <text evidence="16">The sequence shown here is derived from an EMBL/GenBank/DDBJ whole genome shotgun (WGS) entry which is preliminary data.</text>
</comment>
<evidence type="ECO:0000256" key="1">
    <source>
        <dbReference type="ARBA" id="ARBA00000085"/>
    </source>
</evidence>
<dbReference type="InterPro" id="IPR035965">
    <property type="entry name" value="PAS-like_dom_sf"/>
</dbReference>
<evidence type="ECO:0000256" key="4">
    <source>
        <dbReference type="ARBA" id="ARBA00022553"/>
    </source>
</evidence>
<dbReference type="InterPro" id="IPR029016">
    <property type="entry name" value="GAF-like_dom_sf"/>
</dbReference>
<dbReference type="CDD" id="cd00130">
    <property type="entry name" value="PAS"/>
    <property type="match status" value="1"/>
</dbReference>
<dbReference type="PANTHER" id="PTHR42878:SF7">
    <property type="entry name" value="SENSOR HISTIDINE KINASE GLRK"/>
    <property type="match status" value="1"/>
</dbReference>
<keyword evidence="4" id="KW-0597">Phosphoprotein</keyword>
<dbReference type="InterPro" id="IPR004358">
    <property type="entry name" value="Sig_transdc_His_kin-like_C"/>
</dbReference>
<keyword evidence="12" id="KW-0472">Membrane</keyword>
<feature type="domain" description="PAS" evidence="14">
    <location>
        <begin position="356"/>
        <end position="411"/>
    </location>
</feature>
<keyword evidence="10" id="KW-1133">Transmembrane helix</keyword>
<dbReference type="SUPFAM" id="SSF55781">
    <property type="entry name" value="GAF domain-like"/>
    <property type="match status" value="1"/>
</dbReference>
<organism evidence="16 17">
    <name type="scientific">Myxococcus virescens</name>
    <dbReference type="NCBI Taxonomy" id="83456"/>
    <lineage>
        <taxon>Bacteria</taxon>
        <taxon>Pseudomonadati</taxon>
        <taxon>Myxococcota</taxon>
        <taxon>Myxococcia</taxon>
        <taxon>Myxococcales</taxon>
        <taxon>Cystobacterineae</taxon>
        <taxon>Myxococcaceae</taxon>
        <taxon>Myxococcus</taxon>
    </lineage>
</organism>
<dbReference type="PROSITE" id="PS50112">
    <property type="entry name" value="PAS"/>
    <property type="match status" value="1"/>
</dbReference>
<comment type="subcellular location">
    <subcellularLocation>
        <location evidence="2">Membrane</location>
        <topology evidence="2">Multi-pass membrane protein</topology>
    </subcellularLocation>
</comment>
<dbReference type="Pfam" id="PF00512">
    <property type="entry name" value="HisKA"/>
    <property type="match status" value="1"/>
</dbReference>
<feature type="domain" description="PAC" evidence="15">
    <location>
        <begin position="571"/>
        <end position="623"/>
    </location>
</feature>
<dbReference type="InterPro" id="IPR003018">
    <property type="entry name" value="GAF"/>
</dbReference>
<dbReference type="SMART" id="SM00388">
    <property type="entry name" value="HisKA"/>
    <property type="match status" value="1"/>
</dbReference>
<dbReference type="SUPFAM" id="SSF47384">
    <property type="entry name" value="Homodimeric domain of signal transducing histidine kinase"/>
    <property type="match status" value="1"/>
</dbReference>
<dbReference type="GO" id="GO:0000156">
    <property type="term" value="F:phosphorelay response regulator activity"/>
    <property type="evidence" value="ECO:0007669"/>
    <property type="project" value="TreeGrafter"/>
</dbReference>
<protein>
    <recommendedName>
        <fullName evidence="3">histidine kinase</fullName>
        <ecNumber evidence="3">2.7.13.3</ecNumber>
    </recommendedName>
</protein>
<comment type="catalytic activity">
    <reaction evidence="1">
        <text>ATP + protein L-histidine = ADP + protein N-phospho-L-histidine.</text>
        <dbReference type="EC" id="2.7.13.3"/>
    </reaction>
</comment>
<dbReference type="InterPro" id="IPR000014">
    <property type="entry name" value="PAS"/>
</dbReference>
<dbReference type="InterPro" id="IPR001610">
    <property type="entry name" value="PAC"/>
</dbReference>
<evidence type="ECO:0000256" key="11">
    <source>
        <dbReference type="ARBA" id="ARBA00023012"/>
    </source>
</evidence>
<dbReference type="GO" id="GO:0030295">
    <property type="term" value="F:protein kinase activator activity"/>
    <property type="evidence" value="ECO:0007669"/>
    <property type="project" value="TreeGrafter"/>
</dbReference>
<dbReference type="GO" id="GO:0000155">
    <property type="term" value="F:phosphorelay sensor kinase activity"/>
    <property type="evidence" value="ECO:0007669"/>
    <property type="project" value="InterPro"/>
</dbReference>
<evidence type="ECO:0000256" key="6">
    <source>
        <dbReference type="ARBA" id="ARBA00022692"/>
    </source>
</evidence>
<dbReference type="InterPro" id="IPR000700">
    <property type="entry name" value="PAS-assoc_C"/>
</dbReference>
<evidence type="ECO:0000256" key="3">
    <source>
        <dbReference type="ARBA" id="ARBA00012438"/>
    </source>
</evidence>
<dbReference type="InterPro" id="IPR036890">
    <property type="entry name" value="HATPase_C_sf"/>
</dbReference>
<dbReference type="GO" id="GO:0016020">
    <property type="term" value="C:membrane"/>
    <property type="evidence" value="ECO:0007669"/>
    <property type="project" value="UniProtKB-SubCell"/>
</dbReference>
<dbReference type="CDD" id="cd00082">
    <property type="entry name" value="HisKA"/>
    <property type="match status" value="1"/>
</dbReference>
<dbReference type="Gene3D" id="3.30.565.10">
    <property type="entry name" value="Histidine kinase-like ATPase, C-terminal domain"/>
    <property type="match status" value="1"/>
</dbReference>
<proteinExistence type="predicted"/>
<gene>
    <name evidence="16" type="ORF">MVI01_49010</name>
</gene>
<dbReference type="InterPro" id="IPR005467">
    <property type="entry name" value="His_kinase_dom"/>
</dbReference>
<dbReference type="PANTHER" id="PTHR42878">
    <property type="entry name" value="TWO-COMPONENT HISTIDINE KINASE"/>
    <property type="match status" value="1"/>
</dbReference>
<keyword evidence="7" id="KW-0547">Nucleotide-binding</keyword>
<dbReference type="Pfam" id="PF13185">
    <property type="entry name" value="GAF_2"/>
    <property type="match status" value="1"/>
</dbReference>
<dbReference type="Gene3D" id="3.30.450.40">
    <property type="match status" value="1"/>
</dbReference>
<dbReference type="Pfam" id="PF13426">
    <property type="entry name" value="PAS_9"/>
    <property type="match status" value="2"/>
</dbReference>
<dbReference type="Gene3D" id="3.30.450.20">
    <property type="entry name" value="PAS domain"/>
    <property type="match status" value="2"/>
</dbReference>
<evidence type="ECO:0000256" key="8">
    <source>
        <dbReference type="ARBA" id="ARBA00022777"/>
    </source>
</evidence>
<dbReference type="InterPro" id="IPR036097">
    <property type="entry name" value="HisK_dim/P_sf"/>
</dbReference>
<dbReference type="SMART" id="SM00091">
    <property type="entry name" value="PAS"/>
    <property type="match status" value="2"/>
</dbReference>
<evidence type="ECO:0000256" key="12">
    <source>
        <dbReference type="ARBA" id="ARBA00023136"/>
    </source>
</evidence>
<dbReference type="CDD" id="cd00075">
    <property type="entry name" value="HATPase"/>
    <property type="match status" value="1"/>
</dbReference>
<dbReference type="PRINTS" id="PR00344">
    <property type="entry name" value="BCTRLSENSOR"/>
</dbReference>
<accession>A0A511HHR5</accession>
<evidence type="ECO:0000256" key="9">
    <source>
        <dbReference type="ARBA" id="ARBA00022840"/>
    </source>
</evidence>
<dbReference type="InterPro" id="IPR050351">
    <property type="entry name" value="BphY/WalK/GraS-like"/>
</dbReference>
<dbReference type="EMBL" id="BJVY01000031">
    <property type="protein sequence ID" value="GEL73117.1"/>
    <property type="molecule type" value="Genomic_DNA"/>
</dbReference>
<dbReference type="PROSITE" id="PS50109">
    <property type="entry name" value="HIS_KIN"/>
    <property type="match status" value="1"/>
</dbReference>
<dbReference type="SMART" id="SM00086">
    <property type="entry name" value="PAC"/>
    <property type="match status" value="2"/>
</dbReference>
<dbReference type="SMART" id="SM00387">
    <property type="entry name" value="HATPase_c"/>
    <property type="match status" value="1"/>
</dbReference>
<dbReference type="EC" id="2.7.13.3" evidence="3"/>
<dbReference type="SUPFAM" id="SSF55874">
    <property type="entry name" value="ATPase domain of HSP90 chaperone/DNA topoisomerase II/histidine kinase"/>
    <property type="match status" value="1"/>
</dbReference>
<dbReference type="InterPro" id="IPR003661">
    <property type="entry name" value="HisK_dim/P_dom"/>
</dbReference>
<name>A0A511HHR5_9BACT</name>
<keyword evidence="11" id="KW-0902">Two-component regulatory system</keyword>
<sequence>MTRTPDVRGGCMLSDISAAGHSERFAVVVGRADAYIHEIVPILLAEFLLQQRESIMSAWEVEVRRIPAAQALPRLALRDGLPRLLEVVASLMQRSSPGGVGDGLGDIPDRHAIERLGEGFDLRQVVTEYRLLRACVLRLWTSRENATHRPEAELVFHEAMDEAVAASVSRYSLARERTLQALDRISTAALGSADAAELLPALLQVLRETVAVVDVAAVLLLEEGVLRVESVVGTGMAVGDVVRMGEGFTGTIAATRKPLLVRAARTDSRVSEPSLRDADLSALFGVPLLLGGQLMGVVLMGSRATHELSEEDQFLFRAMAARTTALLLQAQAHAREREARAVAEASLERLRESEAGLRRWAQVFKRLGVGVAVVDATEERLREVNPAFARMHGYSPEELTGRRLEDTYAPEARGVLPRHVAAANSKPSHEYESLHMRKDGTRFPAFTHVTAFKDESGRVEQRVATVVDITQRRAMEMDRQRLLGAIEAERARLASVLDQMPAGVFIADAPSGRLVMASRQVEVITGRPFHPSTSMQDYMADNGVSLHPDGRPYAVEELPLTRSLRHGEVVQGEEMLIPREDGQNIAVLLSSAPILDREGTIVAAVATMVDVSERRRAQEASLQAARFGERLIAIVSHDLRNPLNAIQLSATQLLHSEALPERERRLVTRIARSGDRMKRMISELLDFTRGRLGGGIPIQRTAGDLRAVVRLGVDELEAAWPERKLAFRVEPGRYEGEWDGDRLLQVVSNLGGNALQYSPADAPVSFKLYDDGDFVVLEVQNPGEPISPEMLPRLFDPFRRGAMAGGGGGSSGGLGLGLYIVEQVVKGHGGRIEVTSTAQAGTTVRVTLPRQPME</sequence>
<dbReference type="AlphaFoldDB" id="A0A511HHR5"/>
<evidence type="ECO:0000313" key="16">
    <source>
        <dbReference type="EMBL" id="GEL73117.1"/>
    </source>
</evidence>
<keyword evidence="6" id="KW-0812">Transmembrane</keyword>
<dbReference type="InterPro" id="IPR025751">
    <property type="entry name" value="RsbRD_N_dom"/>
</dbReference>
<dbReference type="GO" id="GO:0007234">
    <property type="term" value="P:osmosensory signaling via phosphorelay pathway"/>
    <property type="evidence" value="ECO:0007669"/>
    <property type="project" value="TreeGrafter"/>
</dbReference>
<evidence type="ECO:0000256" key="7">
    <source>
        <dbReference type="ARBA" id="ARBA00022741"/>
    </source>
</evidence>
<evidence type="ECO:0000259" key="14">
    <source>
        <dbReference type="PROSITE" id="PS50112"/>
    </source>
</evidence>
<evidence type="ECO:0000259" key="15">
    <source>
        <dbReference type="PROSITE" id="PS50113"/>
    </source>
</evidence>
<keyword evidence="5" id="KW-0808">Transferase</keyword>
<feature type="domain" description="Histidine kinase" evidence="13">
    <location>
        <begin position="634"/>
        <end position="852"/>
    </location>
</feature>
<dbReference type="Pfam" id="PF14361">
    <property type="entry name" value="RsbRD_N"/>
    <property type="match status" value="1"/>
</dbReference>
<dbReference type="SUPFAM" id="SSF55785">
    <property type="entry name" value="PYP-like sensor domain (PAS domain)"/>
    <property type="match status" value="2"/>
</dbReference>
<dbReference type="SMART" id="SM00065">
    <property type="entry name" value="GAF"/>
    <property type="match status" value="1"/>
</dbReference>
<reference evidence="16 17" key="1">
    <citation type="submission" date="2019-07" db="EMBL/GenBank/DDBJ databases">
        <title>Whole genome shotgun sequence of Myxococcus virescens NBRC 100334.</title>
        <authorList>
            <person name="Hosoyama A."/>
            <person name="Uohara A."/>
            <person name="Ohji S."/>
            <person name="Ichikawa N."/>
        </authorList>
    </citation>
    <scope>NUCLEOTIDE SEQUENCE [LARGE SCALE GENOMIC DNA]</scope>
    <source>
        <strain evidence="16 17">NBRC 100334</strain>
    </source>
</reference>
<dbReference type="NCBIfam" id="TIGR00229">
    <property type="entry name" value="sensory_box"/>
    <property type="match status" value="2"/>
</dbReference>
<dbReference type="Gene3D" id="1.10.287.130">
    <property type="match status" value="1"/>
</dbReference>
<evidence type="ECO:0000256" key="2">
    <source>
        <dbReference type="ARBA" id="ARBA00004141"/>
    </source>
</evidence>
<dbReference type="InterPro" id="IPR003594">
    <property type="entry name" value="HATPase_dom"/>
</dbReference>
<evidence type="ECO:0000256" key="5">
    <source>
        <dbReference type="ARBA" id="ARBA00022679"/>
    </source>
</evidence>
<evidence type="ECO:0000313" key="17">
    <source>
        <dbReference type="Proteomes" id="UP000321224"/>
    </source>
</evidence>
<dbReference type="GO" id="GO:0005524">
    <property type="term" value="F:ATP binding"/>
    <property type="evidence" value="ECO:0007669"/>
    <property type="project" value="UniProtKB-KW"/>
</dbReference>